<name>A0A7S2SC35_9STRA</name>
<keyword evidence="3" id="KW-1015">Disulfide bond</keyword>
<dbReference type="GO" id="GO:0005739">
    <property type="term" value="C:mitochondrion"/>
    <property type="evidence" value="ECO:0007669"/>
    <property type="project" value="UniProtKB-SubCell"/>
</dbReference>
<dbReference type="PANTHER" id="PTHR46281:SF8">
    <property type="entry name" value="CYTOCHROME C OXIDASE SUBUNIT 12, MITOCHONDRIAL"/>
    <property type="match status" value="1"/>
</dbReference>
<gene>
    <name evidence="4" type="ORF">RMAR1173_LOCUS13267</name>
</gene>
<proteinExistence type="predicted"/>
<dbReference type="PANTHER" id="PTHR46281">
    <property type="entry name" value="CYTOCHROME C OXIDASE SUBUNIT 6B"/>
    <property type="match status" value="1"/>
</dbReference>
<comment type="subcellular location">
    <subcellularLocation>
        <location evidence="1">Mitochondrion</location>
    </subcellularLocation>
</comment>
<evidence type="ECO:0000256" key="3">
    <source>
        <dbReference type="ARBA" id="ARBA00023157"/>
    </source>
</evidence>
<dbReference type="InterPro" id="IPR036549">
    <property type="entry name" value="CX6/COA6-like_sf"/>
</dbReference>
<dbReference type="SUPFAM" id="SSF47694">
    <property type="entry name" value="Cytochrome c oxidase subunit h"/>
    <property type="match status" value="1"/>
</dbReference>
<dbReference type="InterPro" id="IPR003213">
    <property type="entry name" value="Cyt_c_oxidase_su6B"/>
</dbReference>
<evidence type="ECO:0000256" key="2">
    <source>
        <dbReference type="ARBA" id="ARBA00023128"/>
    </source>
</evidence>
<reference evidence="4" key="1">
    <citation type="submission" date="2021-01" db="EMBL/GenBank/DDBJ databases">
        <authorList>
            <person name="Corre E."/>
            <person name="Pelletier E."/>
            <person name="Niang G."/>
            <person name="Scheremetjew M."/>
            <person name="Finn R."/>
            <person name="Kale V."/>
            <person name="Holt S."/>
            <person name="Cochrane G."/>
            <person name="Meng A."/>
            <person name="Brown T."/>
            <person name="Cohen L."/>
        </authorList>
    </citation>
    <scope>NUCLEOTIDE SEQUENCE</scope>
    <source>
        <strain evidence="4">CCMP1243</strain>
    </source>
</reference>
<dbReference type="GO" id="GO:0045277">
    <property type="term" value="C:respiratory chain complex IV"/>
    <property type="evidence" value="ECO:0007669"/>
    <property type="project" value="InterPro"/>
</dbReference>
<dbReference type="Gene3D" id="1.10.10.140">
    <property type="entry name" value="Cytochrome c oxidase, subunit VIb"/>
    <property type="match status" value="1"/>
</dbReference>
<sequence length="103" mass="11701">MAWFRCRGPVASPSPPATMSSIVNFMKTTQADKRFPNQNQANHCWNRYNEWVMCLKGTQGDEDACKGVRQLAVSLCPCEWVEKWDEEREEGAFAGIKFPAKGE</sequence>
<accession>A0A7S2SC35</accession>
<dbReference type="EMBL" id="HBHJ01020024">
    <property type="protein sequence ID" value="CAD9695739.1"/>
    <property type="molecule type" value="Transcribed_RNA"/>
</dbReference>
<evidence type="ECO:0000313" key="4">
    <source>
        <dbReference type="EMBL" id="CAD9695739.1"/>
    </source>
</evidence>
<evidence type="ECO:0008006" key="5">
    <source>
        <dbReference type="Google" id="ProtNLM"/>
    </source>
</evidence>
<protein>
    <recommendedName>
        <fullName evidence="5">Cytochrome c oxidase subunit</fullName>
    </recommendedName>
</protein>
<dbReference type="Pfam" id="PF02297">
    <property type="entry name" value="COX6B"/>
    <property type="match status" value="1"/>
</dbReference>
<dbReference type="CDD" id="cd00926">
    <property type="entry name" value="Cyt_c_Oxidase_VIb"/>
    <property type="match status" value="1"/>
</dbReference>
<keyword evidence="2" id="KW-0496">Mitochondrion</keyword>
<dbReference type="AlphaFoldDB" id="A0A7S2SC35"/>
<organism evidence="4">
    <name type="scientific">Rhizochromulina marina</name>
    <dbReference type="NCBI Taxonomy" id="1034831"/>
    <lineage>
        <taxon>Eukaryota</taxon>
        <taxon>Sar</taxon>
        <taxon>Stramenopiles</taxon>
        <taxon>Ochrophyta</taxon>
        <taxon>Dictyochophyceae</taxon>
        <taxon>Rhizochromulinales</taxon>
        <taxon>Rhizochromulina</taxon>
    </lineage>
</organism>
<dbReference type="InterPro" id="IPR048280">
    <property type="entry name" value="COX6B-like"/>
</dbReference>
<evidence type="ECO:0000256" key="1">
    <source>
        <dbReference type="ARBA" id="ARBA00004173"/>
    </source>
</evidence>